<keyword evidence="4" id="KW-0964">Secreted</keyword>
<dbReference type="Proteomes" id="UP001174136">
    <property type="component" value="Unassembled WGS sequence"/>
</dbReference>
<dbReference type="InterPro" id="IPR036116">
    <property type="entry name" value="FN3_sf"/>
</dbReference>
<dbReference type="PANTHER" id="PTHR48485">
    <property type="entry name" value="INTERLEUKIN-12 SUBUNIT BETA-RELATED"/>
    <property type="match status" value="1"/>
</dbReference>
<sequence>MRGLLALMVVCVASHRASCDENIYTLMDKVLVLRVPHNSSSMFYVPLVCGEAYKDQNVFWKRNDIRISLTGNKVNVGVEQMLGGKYSCHLSQDGRYLNHTLLLVQLNPDNKSILLNQLQDRNDKDNSAHILCSAHNYSGSFRCSWDPSRPKVTALLVEAARNSSQIDCELEAGGSGIQCEERSCVKPEEQHLIQLRIYIYSDFRLEMYSTHFNLRDIVTPQRVANLRRRGTEKETEFHWDDPESWEKPCSYYKLQFEVKLVQRKANCHSPPLTKWVGPAALVL</sequence>
<keyword evidence="4" id="KW-0202">Cytokine</keyword>
<dbReference type="GO" id="GO:0005615">
    <property type="term" value="C:extracellular space"/>
    <property type="evidence" value="ECO:0007669"/>
    <property type="project" value="UniProtKB-KW"/>
</dbReference>
<dbReference type="AlphaFoldDB" id="A0AA47P045"/>
<proteinExistence type="inferred from homology"/>
<evidence type="ECO:0000313" key="7">
    <source>
        <dbReference type="Proteomes" id="UP001174136"/>
    </source>
</evidence>
<feature type="chain" id="PRO_5041487860" description="Interleukin-12 subunit beta" evidence="4">
    <location>
        <begin position="20"/>
        <end position="283"/>
    </location>
</feature>
<accession>A0AA47P045</accession>
<evidence type="ECO:0000256" key="1">
    <source>
        <dbReference type="ARBA" id="ARBA00022729"/>
    </source>
</evidence>
<evidence type="ECO:0000259" key="5">
    <source>
        <dbReference type="Pfam" id="PF10420"/>
    </source>
</evidence>
<feature type="domain" description="Interleukin-12 beta central" evidence="5">
    <location>
        <begin position="129"/>
        <end position="200"/>
    </location>
</feature>
<keyword evidence="4" id="KW-0393">Immunoglobulin domain</keyword>
<reference evidence="6" key="1">
    <citation type="journal article" date="2023" name="Front. Mar. Sci.">
        <title>A new Merluccius polli reference genome to investigate the effects of global change in West African waters.</title>
        <authorList>
            <person name="Mateo J.L."/>
            <person name="Blanco-Fernandez C."/>
            <person name="Garcia-Vazquez E."/>
            <person name="Machado-Schiaffino G."/>
        </authorList>
    </citation>
    <scope>NUCLEOTIDE SEQUENCE</scope>
    <source>
        <strain evidence="6">C29</strain>
        <tissue evidence="6">Fin</tissue>
    </source>
</reference>
<comment type="caution">
    <text evidence="6">The sequence shown here is derived from an EMBL/GenBank/DDBJ whole genome shotgun (WGS) entry which is preliminary data.</text>
</comment>
<dbReference type="GO" id="GO:0005125">
    <property type="term" value="F:cytokine activity"/>
    <property type="evidence" value="ECO:0007669"/>
    <property type="project" value="UniProtKB-KW"/>
</dbReference>
<organism evidence="6 7">
    <name type="scientific">Merluccius polli</name>
    <name type="common">Benguela hake</name>
    <name type="synonym">Merluccius cadenati</name>
    <dbReference type="NCBI Taxonomy" id="89951"/>
    <lineage>
        <taxon>Eukaryota</taxon>
        <taxon>Metazoa</taxon>
        <taxon>Chordata</taxon>
        <taxon>Craniata</taxon>
        <taxon>Vertebrata</taxon>
        <taxon>Euteleostomi</taxon>
        <taxon>Actinopterygii</taxon>
        <taxon>Neopterygii</taxon>
        <taxon>Teleostei</taxon>
        <taxon>Neoteleostei</taxon>
        <taxon>Acanthomorphata</taxon>
        <taxon>Zeiogadaria</taxon>
        <taxon>Gadariae</taxon>
        <taxon>Gadiformes</taxon>
        <taxon>Gadoidei</taxon>
        <taxon>Merlucciidae</taxon>
        <taxon>Merluccius</taxon>
    </lineage>
</organism>
<dbReference type="PANTHER" id="PTHR48485:SF4">
    <property type="entry name" value="INTERLEUKIN-12 SUBUNIT BETA"/>
    <property type="match status" value="1"/>
</dbReference>
<comment type="subunit">
    <text evidence="4">Heterodimer with IL12A; disulfide-linked. The heterodimer is known as interleukin IL-12.</text>
</comment>
<evidence type="ECO:0000256" key="4">
    <source>
        <dbReference type="RuleBase" id="RU281113"/>
    </source>
</evidence>
<dbReference type="InterPro" id="IPR013783">
    <property type="entry name" value="Ig-like_fold"/>
</dbReference>
<comment type="similarity">
    <text evidence="4">Belongs to the IL-12B family.</text>
</comment>
<keyword evidence="7" id="KW-1185">Reference proteome</keyword>
<keyword evidence="3 4" id="KW-0325">Glycoprotein</keyword>
<dbReference type="InterPro" id="IPR015528">
    <property type="entry name" value="IL-12_beta"/>
</dbReference>
<gene>
    <name evidence="6" type="primary">IL12B_1</name>
    <name evidence="4" type="synonym">IL12B</name>
    <name evidence="6" type="ORF">N1851_015682</name>
</gene>
<name>A0AA47P045_MERPO</name>
<dbReference type="SUPFAM" id="SSF49265">
    <property type="entry name" value="Fibronectin type III"/>
    <property type="match status" value="1"/>
</dbReference>
<dbReference type="EMBL" id="JAOPHQ010002858">
    <property type="protein sequence ID" value="KAK0145401.1"/>
    <property type="molecule type" value="Genomic_DNA"/>
</dbReference>
<keyword evidence="1 4" id="KW-0732">Signal</keyword>
<dbReference type="InterPro" id="IPR050676">
    <property type="entry name" value="IL-12"/>
</dbReference>
<evidence type="ECO:0000313" key="6">
    <source>
        <dbReference type="EMBL" id="KAK0145401.1"/>
    </source>
</evidence>
<dbReference type="InterPro" id="IPR019482">
    <property type="entry name" value="IL-12_beta_cen-dom"/>
</dbReference>
<protein>
    <recommendedName>
        <fullName evidence="4">Interleukin-12 subunit beta</fullName>
        <shortName evidence="4">IL-12B</shortName>
    </recommendedName>
    <alternativeName>
        <fullName evidence="4">Cytotoxic lymphocyte maturation factor 40 kDa subunit</fullName>
    </alternativeName>
    <alternativeName>
        <fullName evidence="4">IL-12 subunit p40</fullName>
    </alternativeName>
</protein>
<evidence type="ECO:0000256" key="2">
    <source>
        <dbReference type="ARBA" id="ARBA00023157"/>
    </source>
</evidence>
<dbReference type="Gene3D" id="2.60.40.10">
    <property type="entry name" value="Immunoglobulins"/>
    <property type="match status" value="2"/>
</dbReference>
<dbReference type="PRINTS" id="PR01928">
    <property type="entry name" value="INTRLEUKN12B"/>
</dbReference>
<evidence type="ECO:0000256" key="3">
    <source>
        <dbReference type="ARBA" id="ARBA00023180"/>
    </source>
</evidence>
<dbReference type="GO" id="GO:0004896">
    <property type="term" value="F:cytokine receptor activity"/>
    <property type="evidence" value="ECO:0007669"/>
    <property type="project" value="UniProtKB-UniRule"/>
</dbReference>
<feature type="signal peptide" evidence="4">
    <location>
        <begin position="1"/>
        <end position="19"/>
    </location>
</feature>
<dbReference type="Pfam" id="PF10420">
    <property type="entry name" value="IL12p40_C"/>
    <property type="match status" value="1"/>
</dbReference>
<comment type="subcellular location">
    <subcellularLocation>
        <location evidence="4">Secreted</location>
    </subcellularLocation>
</comment>
<keyword evidence="2" id="KW-1015">Disulfide bond</keyword>